<sequence>MCSIASCSTTTTPQTSDNLAAPISDPTYIPRESYQIALQHLQARLRNAPAPDPFILKSSTFDFAWCQPRPGRNTTLKDLTTRLEHESALARDLAQLHGATGSEDAFNKGLTFLYRWATEGTLFNAYELGMNASSASFPGMEKGYCNRSWNMMLDSIWQTYGLINFSEAYSILKASELSADHKKELDTVRTWLKTRLVPAVNAGFHAWTRFADANPKSRAYKRYRSDNHLSWSLAGLATAGYALEDKALLDYVYYGTAYDDGTSGPYENPSSLTKLIPFAIKANGEIFDEAERSAQHKGFFYGNFSLWALVITAINTEQASYPPVWETQFSPESGTIAMALDRYAPFVSGELPLTDPEEQTKPEFFSFIYRLVVHRDWVRNARIPLYQKAANAAESQSIRQGLGSIDLITVKPENPKQN</sequence>
<dbReference type="InterPro" id="IPR008929">
    <property type="entry name" value="Chondroitin_lyas"/>
</dbReference>
<evidence type="ECO:0000256" key="1">
    <source>
        <dbReference type="ARBA" id="ARBA00022729"/>
    </source>
</evidence>
<evidence type="ECO:0000313" key="5">
    <source>
        <dbReference type="EMBL" id="GAA6146504.1"/>
    </source>
</evidence>
<dbReference type="InterPro" id="IPR008397">
    <property type="entry name" value="Alginate_lyase_dom"/>
</dbReference>
<evidence type="ECO:0000313" key="6">
    <source>
        <dbReference type="Proteomes" id="UP001481413"/>
    </source>
</evidence>
<dbReference type="Gene3D" id="1.50.10.100">
    <property type="entry name" value="Chondroitin AC/alginate lyase"/>
    <property type="match status" value="1"/>
</dbReference>
<organism evidence="5 6">
    <name type="scientific">Thalassolituus maritimus</name>
    <dbReference type="NCBI Taxonomy" id="484498"/>
    <lineage>
        <taxon>Bacteria</taxon>
        <taxon>Pseudomonadati</taxon>
        <taxon>Pseudomonadota</taxon>
        <taxon>Gammaproteobacteria</taxon>
        <taxon>Oceanospirillales</taxon>
        <taxon>Oceanospirillaceae</taxon>
        <taxon>Thalassolituus</taxon>
    </lineage>
</organism>
<protein>
    <recommendedName>
        <fullName evidence="4">Alginate lyase domain-containing protein</fullName>
    </recommendedName>
</protein>
<name>A0ABQ0A284_9GAMM</name>
<dbReference type="EMBL" id="BAABWH010000008">
    <property type="protein sequence ID" value="GAA6146504.1"/>
    <property type="molecule type" value="Genomic_DNA"/>
</dbReference>
<keyword evidence="6" id="KW-1185">Reference proteome</keyword>
<accession>A0ABQ0A284</accession>
<keyword evidence="2" id="KW-0456">Lyase</keyword>
<dbReference type="Pfam" id="PF05426">
    <property type="entry name" value="Alginate_lyase"/>
    <property type="match status" value="1"/>
</dbReference>
<dbReference type="RefSeq" id="WP_353295726.1">
    <property type="nucleotide sequence ID" value="NZ_BAABWH010000008.1"/>
</dbReference>
<evidence type="ECO:0000259" key="4">
    <source>
        <dbReference type="Pfam" id="PF05426"/>
    </source>
</evidence>
<feature type="region of interest" description="Disordered" evidence="3">
    <location>
        <begin position="1"/>
        <end position="21"/>
    </location>
</feature>
<feature type="domain" description="Alginate lyase" evidence="4">
    <location>
        <begin position="73"/>
        <end position="350"/>
    </location>
</feature>
<dbReference type="Proteomes" id="UP001481413">
    <property type="component" value="Unassembled WGS sequence"/>
</dbReference>
<evidence type="ECO:0000256" key="2">
    <source>
        <dbReference type="ARBA" id="ARBA00023239"/>
    </source>
</evidence>
<proteinExistence type="predicted"/>
<dbReference type="SUPFAM" id="SSF48230">
    <property type="entry name" value="Chondroitin AC/alginate lyase"/>
    <property type="match status" value="1"/>
</dbReference>
<gene>
    <name evidence="5" type="ORF">NBRC116585_26220</name>
</gene>
<reference evidence="5 6" key="1">
    <citation type="submission" date="2024-04" db="EMBL/GenBank/DDBJ databases">
        <title>Draft genome sequence of Thalassolituus maritimus NBRC 116585.</title>
        <authorList>
            <person name="Miyakawa T."/>
            <person name="Kusuya Y."/>
            <person name="Miura T."/>
        </authorList>
    </citation>
    <scope>NUCLEOTIDE SEQUENCE [LARGE SCALE GENOMIC DNA]</scope>
    <source>
        <strain evidence="5 6">5NW40-0001</strain>
    </source>
</reference>
<keyword evidence="1" id="KW-0732">Signal</keyword>
<feature type="compositionally biased region" description="Polar residues" evidence="3">
    <location>
        <begin position="1"/>
        <end position="18"/>
    </location>
</feature>
<evidence type="ECO:0000256" key="3">
    <source>
        <dbReference type="SAM" id="MobiDB-lite"/>
    </source>
</evidence>
<comment type="caution">
    <text evidence="5">The sequence shown here is derived from an EMBL/GenBank/DDBJ whole genome shotgun (WGS) entry which is preliminary data.</text>
</comment>